<evidence type="ECO:0000313" key="4">
    <source>
        <dbReference type="Proteomes" id="UP000694941"/>
    </source>
</evidence>
<dbReference type="InterPro" id="IPR052128">
    <property type="entry name" value="Oxidoreductase_NAD-binding"/>
</dbReference>
<organism evidence="4 5">
    <name type="scientific">Limulus polyphemus</name>
    <name type="common">Atlantic horseshoe crab</name>
    <dbReference type="NCBI Taxonomy" id="6850"/>
    <lineage>
        <taxon>Eukaryota</taxon>
        <taxon>Metazoa</taxon>
        <taxon>Ecdysozoa</taxon>
        <taxon>Arthropoda</taxon>
        <taxon>Chelicerata</taxon>
        <taxon>Merostomata</taxon>
        <taxon>Xiphosura</taxon>
        <taxon>Limulidae</taxon>
        <taxon>Limulus</taxon>
    </lineage>
</organism>
<keyword evidence="2" id="KW-0520">NAD</keyword>
<sequence>MLGRGFTQLTLFCKPSTKFCKTFNTKICCRHISRSLVSSKRVEHLTLTAKQFRQMKIFKASVQKIENASPSVRKIFLRIEEPGFEYKAGQWVDFFIPGVEQVAGYSMTSAPCMVQEAGLMELAIRYSDFPPTRWIHRECEPGKEISVRVGGDFFYDPQPNDLDANSDILLVGGGVGINPVASIAQHYCYLKGKNSTSPDIQPGNLKVFYSARTEKELIYR</sequence>
<dbReference type="Proteomes" id="UP000694941">
    <property type="component" value="Unplaced"/>
</dbReference>
<dbReference type="Gene3D" id="3.40.50.80">
    <property type="entry name" value="Nucleotide-binding domain of ferredoxin-NADP reductase (FNR) module"/>
    <property type="match status" value="1"/>
</dbReference>
<proteinExistence type="predicted"/>
<dbReference type="InterPro" id="IPR017927">
    <property type="entry name" value="FAD-bd_FR_type"/>
</dbReference>
<evidence type="ECO:0000256" key="2">
    <source>
        <dbReference type="ARBA" id="ARBA00023027"/>
    </source>
</evidence>
<dbReference type="InterPro" id="IPR039261">
    <property type="entry name" value="FNR_nucleotide-bd"/>
</dbReference>
<dbReference type="PANTHER" id="PTHR46505:SF1">
    <property type="entry name" value="OXIDOREDUCTASE NAD-BINDING DOMAIN-CONTAINING PROTEIN 1"/>
    <property type="match status" value="1"/>
</dbReference>
<dbReference type="CDD" id="cd00322">
    <property type="entry name" value="FNR_like"/>
    <property type="match status" value="1"/>
</dbReference>
<dbReference type="SUPFAM" id="SSF63380">
    <property type="entry name" value="Riboflavin synthase domain-like"/>
    <property type="match status" value="1"/>
</dbReference>
<feature type="domain" description="FAD-binding FR-type" evidence="3">
    <location>
        <begin position="55"/>
        <end position="157"/>
    </location>
</feature>
<reference evidence="5" key="1">
    <citation type="submission" date="2025-08" db="UniProtKB">
        <authorList>
            <consortium name="RefSeq"/>
        </authorList>
    </citation>
    <scope>IDENTIFICATION</scope>
    <source>
        <tissue evidence="5">Muscle</tissue>
    </source>
</reference>
<accession>A0ABM1BTE3</accession>
<dbReference type="GeneID" id="106472228"/>
<protein>
    <submittedName>
        <fullName evidence="5">Oxidoreductase NAD-binding domain-containing protein 1-like</fullName>
    </submittedName>
</protein>
<dbReference type="RefSeq" id="XP_013788312.1">
    <property type="nucleotide sequence ID" value="XM_013932858.1"/>
</dbReference>
<feature type="non-terminal residue" evidence="5">
    <location>
        <position position="220"/>
    </location>
</feature>
<keyword evidence="1" id="KW-0560">Oxidoreductase</keyword>
<evidence type="ECO:0000313" key="5">
    <source>
        <dbReference type="RefSeq" id="XP_013788312.1"/>
    </source>
</evidence>
<dbReference type="SUPFAM" id="SSF52343">
    <property type="entry name" value="Ferredoxin reductase-like, C-terminal NADP-linked domain"/>
    <property type="match status" value="1"/>
</dbReference>
<dbReference type="PROSITE" id="PS51384">
    <property type="entry name" value="FAD_FR"/>
    <property type="match status" value="1"/>
</dbReference>
<evidence type="ECO:0000259" key="3">
    <source>
        <dbReference type="PROSITE" id="PS51384"/>
    </source>
</evidence>
<evidence type="ECO:0000256" key="1">
    <source>
        <dbReference type="ARBA" id="ARBA00023002"/>
    </source>
</evidence>
<dbReference type="PANTHER" id="PTHR46505">
    <property type="entry name" value="OXIDOREDUCTASE NAD-BINDING DOMAIN-CONTAINING PROTEIN 1"/>
    <property type="match status" value="1"/>
</dbReference>
<keyword evidence="4" id="KW-1185">Reference proteome</keyword>
<dbReference type="InterPro" id="IPR017938">
    <property type="entry name" value="Riboflavin_synthase-like_b-brl"/>
</dbReference>
<name>A0ABM1BTE3_LIMPO</name>
<dbReference type="Gene3D" id="2.40.30.10">
    <property type="entry name" value="Translation factors"/>
    <property type="match status" value="1"/>
</dbReference>
<gene>
    <name evidence="5" type="primary">LOC106472228</name>
</gene>